<reference evidence="8 9" key="1">
    <citation type="submission" date="2015-08" db="EMBL/GenBank/DDBJ databases">
        <title>Draft genome sequence of cellulolytic and xylanolytic Paenibacillus sp. A59, isolated from a decaying forest soil from Patagonia, Argentina.</title>
        <authorList>
            <person name="Ghio S."/>
            <person name="Caceres A.M."/>
            <person name="Talia P."/>
            <person name="Grasso D."/>
            <person name="Campos E."/>
        </authorList>
    </citation>
    <scope>NUCLEOTIDE SEQUENCE [LARGE SCALE GENOMIC DNA]</scope>
    <source>
        <strain evidence="8 9">A59</strain>
    </source>
</reference>
<name>A0A0M9BT67_9BACL</name>
<dbReference type="Pfam" id="PF04542">
    <property type="entry name" value="Sigma70_r2"/>
    <property type="match status" value="1"/>
</dbReference>
<protein>
    <recommendedName>
        <fullName evidence="10">RNA polymerase subunit sigma</fullName>
    </recommendedName>
</protein>
<dbReference type="Pfam" id="PF08281">
    <property type="entry name" value="Sigma70_r4_2"/>
    <property type="match status" value="1"/>
</dbReference>
<dbReference type="GO" id="GO:0016987">
    <property type="term" value="F:sigma factor activity"/>
    <property type="evidence" value="ECO:0007669"/>
    <property type="project" value="UniProtKB-KW"/>
</dbReference>
<dbReference type="PANTHER" id="PTHR43133:SF8">
    <property type="entry name" value="RNA POLYMERASE SIGMA FACTOR HI_1459-RELATED"/>
    <property type="match status" value="1"/>
</dbReference>
<evidence type="ECO:0000256" key="1">
    <source>
        <dbReference type="ARBA" id="ARBA00010641"/>
    </source>
</evidence>
<proteinExistence type="inferred from homology"/>
<dbReference type="InterPro" id="IPR014284">
    <property type="entry name" value="RNA_pol_sigma-70_dom"/>
</dbReference>
<dbReference type="Proteomes" id="UP000037688">
    <property type="component" value="Unassembled WGS sequence"/>
</dbReference>
<dbReference type="Gene3D" id="1.10.10.10">
    <property type="entry name" value="Winged helix-like DNA-binding domain superfamily/Winged helix DNA-binding domain"/>
    <property type="match status" value="1"/>
</dbReference>
<evidence type="ECO:0008006" key="10">
    <source>
        <dbReference type="Google" id="ProtNLM"/>
    </source>
</evidence>
<keyword evidence="2" id="KW-0805">Transcription regulation</keyword>
<dbReference type="OrthoDB" id="2732687at2"/>
<dbReference type="InterPro" id="IPR039425">
    <property type="entry name" value="RNA_pol_sigma-70-like"/>
</dbReference>
<dbReference type="PANTHER" id="PTHR43133">
    <property type="entry name" value="RNA POLYMERASE ECF-TYPE SIGMA FACTO"/>
    <property type="match status" value="1"/>
</dbReference>
<keyword evidence="5" id="KW-0804">Transcription</keyword>
<dbReference type="InterPro" id="IPR013325">
    <property type="entry name" value="RNA_pol_sigma_r2"/>
</dbReference>
<dbReference type="InterPro" id="IPR007627">
    <property type="entry name" value="RNA_pol_sigma70_r2"/>
</dbReference>
<dbReference type="EMBL" id="LITU01000033">
    <property type="protein sequence ID" value="KOY17836.1"/>
    <property type="molecule type" value="Genomic_DNA"/>
</dbReference>
<comment type="similarity">
    <text evidence="1">Belongs to the sigma-70 factor family. ECF subfamily.</text>
</comment>
<keyword evidence="9" id="KW-1185">Reference proteome</keyword>
<dbReference type="SUPFAM" id="SSF88659">
    <property type="entry name" value="Sigma3 and sigma4 domains of RNA polymerase sigma factors"/>
    <property type="match status" value="1"/>
</dbReference>
<evidence type="ECO:0000256" key="3">
    <source>
        <dbReference type="ARBA" id="ARBA00023082"/>
    </source>
</evidence>
<evidence type="ECO:0000256" key="4">
    <source>
        <dbReference type="ARBA" id="ARBA00023125"/>
    </source>
</evidence>
<dbReference type="CDD" id="cd06171">
    <property type="entry name" value="Sigma70_r4"/>
    <property type="match status" value="1"/>
</dbReference>
<sequence length="194" mass="23297">MENSTRNNAANIEEWILRVKDGNMNALRHVIEIYQLPLYRYVYNLIRNREEAEDAVQDVFLQVIKNIDKYTRQVSFTSWLYKIAYNHCLNLIRKRKGLMSRLHLFRLEAATTDYDTSLRVDELLRGLSMKERQIMLLRVVEELTFEEISVILECKVATVRKRFERTRYKIQRNYVHVEGENYGQESWTSISPER</sequence>
<dbReference type="GO" id="GO:0003677">
    <property type="term" value="F:DNA binding"/>
    <property type="evidence" value="ECO:0007669"/>
    <property type="project" value="UniProtKB-KW"/>
</dbReference>
<evidence type="ECO:0000259" key="6">
    <source>
        <dbReference type="Pfam" id="PF04542"/>
    </source>
</evidence>
<dbReference type="PATRIC" id="fig|1705561.3.peg.218"/>
<dbReference type="InterPro" id="IPR013249">
    <property type="entry name" value="RNA_pol_sigma70_r4_t2"/>
</dbReference>
<dbReference type="AlphaFoldDB" id="A0A0M9BT67"/>
<evidence type="ECO:0000259" key="7">
    <source>
        <dbReference type="Pfam" id="PF08281"/>
    </source>
</evidence>
<evidence type="ECO:0000256" key="2">
    <source>
        <dbReference type="ARBA" id="ARBA00023015"/>
    </source>
</evidence>
<organism evidence="8 9">
    <name type="scientific">Paenibacillus xylanivorans</name>
    <dbReference type="NCBI Taxonomy" id="1705561"/>
    <lineage>
        <taxon>Bacteria</taxon>
        <taxon>Bacillati</taxon>
        <taxon>Bacillota</taxon>
        <taxon>Bacilli</taxon>
        <taxon>Bacillales</taxon>
        <taxon>Paenibacillaceae</taxon>
        <taxon>Paenibacillus</taxon>
    </lineage>
</organism>
<gene>
    <name evidence="8" type="ORF">AMS66_03625</name>
</gene>
<comment type="caution">
    <text evidence="8">The sequence shown here is derived from an EMBL/GenBank/DDBJ whole genome shotgun (WGS) entry which is preliminary data.</text>
</comment>
<evidence type="ECO:0000313" key="9">
    <source>
        <dbReference type="Proteomes" id="UP000037688"/>
    </source>
</evidence>
<dbReference type="SUPFAM" id="SSF88946">
    <property type="entry name" value="Sigma2 domain of RNA polymerase sigma factors"/>
    <property type="match status" value="1"/>
</dbReference>
<keyword evidence="3" id="KW-0731">Sigma factor</keyword>
<feature type="domain" description="RNA polymerase sigma-70 region 2" evidence="6">
    <location>
        <begin position="31"/>
        <end position="96"/>
    </location>
</feature>
<dbReference type="InterPro" id="IPR036388">
    <property type="entry name" value="WH-like_DNA-bd_sf"/>
</dbReference>
<dbReference type="Gene3D" id="1.10.1740.10">
    <property type="match status" value="1"/>
</dbReference>
<keyword evidence="4" id="KW-0238">DNA-binding</keyword>
<evidence type="ECO:0000313" key="8">
    <source>
        <dbReference type="EMBL" id="KOY17836.1"/>
    </source>
</evidence>
<dbReference type="InterPro" id="IPR013324">
    <property type="entry name" value="RNA_pol_sigma_r3/r4-like"/>
</dbReference>
<accession>A0A0M9BT67</accession>
<dbReference type="GO" id="GO:0006352">
    <property type="term" value="P:DNA-templated transcription initiation"/>
    <property type="evidence" value="ECO:0007669"/>
    <property type="project" value="InterPro"/>
</dbReference>
<evidence type="ECO:0000256" key="5">
    <source>
        <dbReference type="ARBA" id="ARBA00023163"/>
    </source>
</evidence>
<feature type="domain" description="RNA polymerase sigma factor 70 region 4 type 2" evidence="7">
    <location>
        <begin position="118"/>
        <end position="169"/>
    </location>
</feature>
<dbReference type="NCBIfam" id="TIGR02937">
    <property type="entry name" value="sigma70-ECF"/>
    <property type="match status" value="1"/>
</dbReference>
<dbReference type="RefSeq" id="WP_053779490.1">
    <property type="nucleotide sequence ID" value="NZ_LITU01000033.1"/>
</dbReference>